<keyword evidence="6 8" id="KW-0472">Membrane</keyword>
<feature type="transmembrane region" description="Helical" evidence="8">
    <location>
        <begin position="110"/>
        <end position="130"/>
    </location>
</feature>
<evidence type="ECO:0000256" key="4">
    <source>
        <dbReference type="ARBA" id="ARBA00022801"/>
    </source>
</evidence>
<evidence type="ECO:0000313" key="11">
    <source>
        <dbReference type="Proteomes" id="UP000267536"/>
    </source>
</evidence>
<organism evidence="10 11">
    <name type="scientific">Gordonia oryzae</name>
    <dbReference type="NCBI Taxonomy" id="2487349"/>
    <lineage>
        <taxon>Bacteria</taxon>
        <taxon>Bacillati</taxon>
        <taxon>Actinomycetota</taxon>
        <taxon>Actinomycetes</taxon>
        <taxon>Mycobacteriales</taxon>
        <taxon>Gordoniaceae</taxon>
        <taxon>Gordonia</taxon>
    </lineage>
</organism>
<evidence type="ECO:0000313" key="10">
    <source>
        <dbReference type="EMBL" id="RPA55940.1"/>
    </source>
</evidence>
<dbReference type="EMBL" id="RKMH01000029">
    <property type="protein sequence ID" value="RPA55940.1"/>
    <property type="molecule type" value="Genomic_DNA"/>
</dbReference>
<evidence type="ECO:0000256" key="6">
    <source>
        <dbReference type="ARBA" id="ARBA00023136"/>
    </source>
</evidence>
<protein>
    <submittedName>
        <fullName evidence="10">Phosphatase PAP2 family protein</fullName>
    </submittedName>
</protein>
<dbReference type="SUPFAM" id="SSF48317">
    <property type="entry name" value="Acid phosphatase/Vanadium-dependent haloperoxidase"/>
    <property type="match status" value="1"/>
</dbReference>
<keyword evidence="3 8" id="KW-0812">Transmembrane</keyword>
<feature type="region of interest" description="Disordered" evidence="7">
    <location>
        <begin position="175"/>
        <end position="197"/>
    </location>
</feature>
<dbReference type="Proteomes" id="UP000267536">
    <property type="component" value="Unassembled WGS sequence"/>
</dbReference>
<dbReference type="GO" id="GO:0016787">
    <property type="term" value="F:hydrolase activity"/>
    <property type="evidence" value="ECO:0007669"/>
    <property type="project" value="UniProtKB-KW"/>
</dbReference>
<keyword evidence="4" id="KW-0378">Hydrolase</keyword>
<dbReference type="InterPro" id="IPR000326">
    <property type="entry name" value="PAP2/HPO"/>
</dbReference>
<evidence type="ECO:0000256" key="1">
    <source>
        <dbReference type="ARBA" id="ARBA00004651"/>
    </source>
</evidence>
<feature type="transmembrane region" description="Helical" evidence="8">
    <location>
        <begin position="6"/>
        <end position="29"/>
    </location>
</feature>
<feature type="compositionally biased region" description="Basic and acidic residues" evidence="7">
    <location>
        <begin position="175"/>
        <end position="191"/>
    </location>
</feature>
<dbReference type="PANTHER" id="PTHR14969:SF62">
    <property type="entry name" value="DECAPRENYLPHOSPHORYL-5-PHOSPHORIBOSE PHOSPHATASE RV3807C-RELATED"/>
    <property type="match status" value="1"/>
</dbReference>
<evidence type="ECO:0000256" key="2">
    <source>
        <dbReference type="ARBA" id="ARBA00022475"/>
    </source>
</evidence>
<evidence type="ECO:0000256" key="5">
    <source>
        <dbReference type="ARBA" id="ARBA00022989"/>
    </source>
</evidence>
<comment type="caution">
    <text evidence="10">The sequence shown here is derived from an EMBL/GenBank/DDBJ whole genome shotgun (WGS) entry which is preliminary data.</text>
</comment>
<accession>A0A3N4GBK8</accession>
<evidence type="ECO:0000256" key="8">
    <source>
        <dbReference type="SAM" id="Phobius"/>
    </source>
</evidence>
<dbReference type="AlphaFoldDB" id="A0A3N4GBK8"/>
<comment type="subcellular location">
    <subcellularLocation>
        <location evidence="1">Cell membrane</location>
        <topology evidence="1">Multi-pass membrane protein</topology>
    </subcellularLocation>
</comment>
<dbReference type="InterPro" id="IPR036938">
    <property type="entry name" value="PAP2/HPO_sf"/>
</dbReference>
<sequence length="197" mass="20586">MTAIVSALTVIFSPVWVGMWTVISAAVLGVRDRSLPRATQVLMTVAMAGAMCEILKIAVGRARPPIAHQIGGTELSMSFPSGHVSGTAALTLGLAVALTARSSMARRAAAICVALAVSLVAAATRLYLGAHWLTDVTAAIALGVGVAAIAPAVTATTLTRLSPHLPERFHAFIDPTRSRDDHDHDHDHENSRCTATH</sequence>
<reference evidence="10 11" key="1">
    <citation type="submission" date="2018-11" db="EMBL/GenBank/DDBJ databases">
        <title>Draft genome sequence of Gordonia sp. RS15-1S isolated from rice stems.</title>
        <authorList>
            <person name="Muangham S."/>
        </authorList>
    </citation>
    <scope>NUCLEOTIDE SEQUENCE [LARGE SCALE GENOMIC DNA]</scope>
    <source>
        <strain evidence="10 11">RS15-1S</strain>
    </source>
</reference>
<dbReference type="Pfam" id="PF01569">
    <property type="entry name" value="PAP2"/>
    <property type="match status" value="1"/>
</dbReference>
<dbReference type="SMART" id="SM00014">
    <property type="entry name" value="acidPPc"/>
    <property type="match status" value="1"/>
</dbReference>
<feature type="domain" description="Phosphatidic acid phosphatase type 2/haloperoxidase" evidence="9">
    <location>
        <begin position="41"/>
        <end position="151"/>
    </location>
</feature>
<dbReference type="Gene3D" id="1.20.144.10">
    <property type="entry name" value="Phosphatidic acid phosphatase type 2/haloperoxidase"/>
    <property type="match status" value="1"/>
</dbReference>
<keyword evidence="2" id="KW-1003">Cell membrane</keyword>
<evidence type="ECO:0000259" key="9">
    <source>
        <dbReference type="SMART" id="SM00014"/>
    </source>
</evidence>
<keyword evidence="11" id="KW-1185">Reference proteome</keyword>
<feature type="transmembrane region" description="Helical" evidence="8">
    <location>
        <begin position="136"/>
        <end position="158"/>
    </location>
</feature>
<evidence type="ECO:0000256" key="3">
    <source>
        <dbReference type="ARBA" id="ARBA00022692"/>
    </source>
</evidence>
<keyword evidence="5 8" id="KW-1133">Transmembrane helix</keyword>
<dbReference type="PANTHER" id="PTHR14969">
    <property type="entry name" value="SPHINGOSINE-1-PHOSPHATE PHOSPHOHYDROLASE"/>
    <property type="match status" value="1"/>
</dbReference>
<gene>
    <name evidence="10" type="ORF">EF294_21440</name>
</gene>
<feature type="transmembrane region" description="Helical" evidence="8">
    <location>
        <begin position="79"/>
        <end position="98"/>
    </location>
</feature>
<dbReference type="GO" id="GO:0005886">
    <property type="term" value="C:plasma membrane"/>
    <property type="evidence" value="ECO:0007669"/>
    <property type="project" value="UniProtKB-SubCell"/>
</dbReference>
<name>A0A3N4GBK8_9ACTN</name>
<proteinExistence type="predicted"/>
<evidence type="ECO:0000256" key="7">
    <source>
        <dbReference type="SAM" id="MobiDB-lite"/>
    </source>
</evidence>